<evidence type="ECO:0000256" key="1">
    <source>
        <dbReference type="SAM" id="MobiDB-lite"/>
    </source>
</evidence>
<feature type="compositionally biased region" description="Basic and acidic residues" evidence="1">
    <location>
        <begin position="46"/>
        <end position="58"/>
    </location>
</feature>
<dbReference type="HOGENOM" id="CLU_2370743_0_0_4"/>
<proteinExistence type="predicted"/>
<protein>
    <submittedName>
        <fullName evidence="2">Uncharacterized protein</fullName>
    </submittedName>
</protein>
<feature type="region of interest" description="Disordered" evidence="1">
    <location>
        <begin position="39"/>
        <end position="58"/>
    </location>
</feature>
<evidence type="ECO:0000313" key="2">
    <source>
        <dbReference type="EMBL" id="ACS66161.1"/>
    </source>
</evidence>
<dbReference type="AlphaFoldDB" id="C6BPN7"/>
<keyword evidence="2" id="KW-0614">Plasmid</keyword>
<gene>
    <name evidence="2" type="ordered locus">Rpic12D_4927</name>
</gene>
<name>C6BPN7_RALP1</name>
<dbReference type="KEGG" id="rpf:Rpic12D_4927"/>
<geneLocation type="plasmid" evidence="2">
    <name>pRp12D01</name>
</geneLocation>
<organism evidence="2">
    <name type="scientific">Ralstonia pickettii (strain 12D)</name>
    <dbReference type="NCBI Taxonomy" id="428406"/>
    <lineage>
        <taxon>Bacteria</taxon>
        <taxon>Pseudomonadati</taxon>
        <taxon>Pseudomonadota</taxon>
        <taxon>Betaproteobacteria</taxon>
        <taxon>Burkholderiales</taxon>
        <taxon>Burkholderiaceae</taxon>
        <taxon>Ralstonia</taxon>
    </lineage>
</organism>
<accession>C6BPN7</accession>
<sequence>MNTKFGATQATGALTIRNAHVNEAEMRDGAEAARELLSGRGFTAQEAHEASVKRGKREPFDEDAARAWDDATNAAFRAAFEGWVAWPEAASLELA</sequence>
<reference evidence="2" key="1">
    <citation type="submission" date="2009-06" db="EMBL/GenBank/DDBJ databases">
        <title>Complete sequence plasmid 1 of Ralstonia pickettii 12D.</title>
        <authorList>
            <consortium name="US DOE Joint Genome Institute"/>
            <person name="Lucas S."/>
            <person name="Copeland A."/>
            <person name="Lapidus A."/>
            <person name="Glavina del Rio T."/>
            <person name="Dalin E."/>
            <person name="Tice H."/>
            <person name="Bruce D."/>
            <person name="Goodwin L."/>
            <person name="Pitluck S."/>
            <person name="Sims D."/>
            <person name="Meincke L."/>
            <person name="Brettin T."/>
            <person name="Detter J.C."/>
            <person name="Han C."/>
            <person name="Larimer F."/>
            <person name="Land M."/>
            <person name="Hauser L."/>
            <person name="Kyrpides N."/>
            <person name="Ovchinnikova G."/>
            <person name="Marsh T."/>
            <person name="Richardson P."/>
        </authorList>
    </citation>
    <scope>NUCLEOTIDE SEQUENCE [LARGE SCALE GENOMIC DNA]</scope>
    <source>
        <plasmid evidence="2">12D</plasmid>
        <plasmid evidence="2">pRp12D01</plasmid>
    </source>
</reference>
<dbReference type="EMBL" id="CP001646">
    <property type="protein sequence ID" value="ACS66161.1"/>
    <property type="molecule type" value="Genomic_DNA"/>
</dbReference>